<dbReference type="GO" id="GO:0015658">
    <property type="term" value="F:branched-chain amino acid transmembrane transporter activity"/>
    <property type="evidence" value="ECO:0007669"/>
    <property type="project" value="InterPro"/>
</dbReference>
<dbReference type="PANTHER" id="PTHR30482">
    <property type="entry name" value="HIGH-AFFINITY BRANCHED-CHAIN AMINO ACID TRANSPORT SYSTEM PERMEASE"/>
    <property type="match status" value="1"/>
</dbReference>
<organism evidence="7 8">
    <name type="scientific">Jannaschia donghaensis</name>
    <dbReference type="NCBI Taxonomy" id="420998"/>
    <lineage>
        <taxon>Bacteria</taxon>
        <taxon>Pseudomonadati</taxon>
        <taxon>Pseudomonadota</taxon>
        <taxon>Alphaproteobacteria</taxon>
        <taxon>Rhodobacterales</taxon>
        <taxon>Roseobacteraceae</taxon>
        <taxon>Jannaschia</taxon>
    </lineage>
</organism>
<evidence type="ECO:0000256" key="1">
    <source>
        <dbReference type="ARBA" id="ARBA00004651"/>
    </source>
</evidence>
<name>A0A0M6YGD6_9RHOB</name>
<keyword evidence="5 6" id="KW-0472">Membrane</keyword>
<protein>
    <submittedName>
        <fullName evidence="7">Leucine/isoleucine/valine transporter permease subunit</fullName>
    </submittedName>
</protein>
<dbReference type="CDD" id="cd06581">
    <property type="entry name" value="TM_PBP1_LivM_like"/>
    <property type="match status" value="1"/>
</dbReference>
<accession>A0A0M6YGD6</accession>
<gene>
    <name evidence="7" type="ORF">JDO7802_00750</name>
</gene>
<evidence type="ECO:0000313" key="8">
    <source>
        <dbReference type="Proteomes" id="UP000049222"/>
    </source>
</evidence>
<keyword evidence="8" id="KW-1185">Reference proteome</keyword>
<dbReference type="Proteomes" id="UP000049222">
    <property type="component" value="Unassembled WGS sequence"/>
</dbReference>
<feature type="transmembrane region" description="Helical" evidence="6">
    <location>
        <begin position="313"/>
        <end position="337"/>
    </location>
</feature>
<sequence>MTDQTQQAPGAAAQPRRAQTANTGGALGLRKKDFAIFLLVIALTLFAPFLLNPFPGNSAMAQFNAGYPDLMQRFVIFGIFAIGFNILFGLTGYLSFGHAAFLGVGSYAGIWSMKLLTLNVIPSIIASMVVAGLFALLVGYISLRRSGIYFSILTLAFAMMSFALAYSVLTPITGGETGMQLQYFDARILDGALEPGQTPRASLFGLDMAASETLRFGAWSFTFNVGYYLAGFMMLIAFYLSIRIFNSPFGMMLRAVKSNQNRLNYTGISPKPYTLAAFVISGMYAGLAGGLLVAMDTQVGAERMFWTASGEVVLMTILGGAGTLIGPILGAGFIKYFENIVSTINKSTLEGWFSFLPDTASDIVVTLIYPFVGKGWHLTLGLLFMAVVIFLPGGLVQGTQKIATVFRRDKKAEPVESAAAEQRKSAED</sequence>
<keyword evidence="3 6" id="KW-0812">Transmembrane</keyword>
<evidence type="ECO:0000256" key="6">
    <source>
        <dbReference type="SAM" id="Phobius"/>
    </source>
</evidence>
<dbReference type="OrthoDB" id="9804361at2"/>
<dbReference type="EMBL" id="CXSU01000005">
    <property type="protein sequence ID" value="CTQ48745.1"/>
    <property type="molecule type" value="Genomic_DNA"/>
</dbReference>
<dbReference type="STRING" id="420998.JDO7802_00750"/>
<feature type="transmembrane region" description="Helical" evidence="6">
    <location>
        <begin position="225"/>
        <end position="245"/>
    </location>
</feature>
<evidence type="ECO:0000313" key="7">
    <source>
        <dbReference type="EMBL" id="CTQ48745.1"/>
    </source>
</evidence>
<reference evidence="7 8" key="1">
    <citation type="submission" date="2015-07" db="EMBL/GenBank/DDBJ databases">
        <authorList>
            <person name="Noorani M."/>
        </authorList>
    </citation>
    <scope>NUCLEOTIDE SEQUENCE [LARGE SCALE GENOMIC DNA]</scope>
    <source>
        <strain evidence="7 8">CECT 7802</strain>
    </source>
</reference>
<proteinExistence type="predicted"/>
<dbReference type="RefSeq" id="WP_083480992.1">
    <property type="nucleotide sequence ID" value="NZ_CXSU01000005.1"/>
</dbReference>
<comment type="subcellular location">
    <subcellularLocation>
        <location evidence="1">Cell membrane</location>
        <topology evidence="1">Multi-pass membrane protein</topology>
    </subcellularLocation>
</comment>
<feature type="transmembrane region" description="Helical" evidence="6">
    <location>
        <begin position="272"/>
        <end position="293"/>
    </location>
</feature>
<feature type="transmembrane region" description="Helical" evidence="6">
    <location>
        <begin position="378"/>
        <end position="398"/>
    </location>
</feature>
<dbReference type="AlphaFoldDB" id="A0A0M6YGD6"/>
<dbReference type="InterPro" id="IPR043428">
    <property type="entry name" value="LivM-like"/>
</dbReference>
<dbReference type="Pfam" id="PF02653">
    <property type="entry name" value="BPD_transp_2"/>
    <property type="match status" value="1"/>
</dbReference>
<evidence type="ECO:0000256" key="5">
    <source>
        <dbReference type="ARBA" id="ARBA00023136"/>
    </source>
</evidence>
<keyword evidence="2" id="KW-1003">Cell membrane</keyword>
<feature type="transmembrane region" description="Helical" evidence="6">
    <location>
        <begin position="116"/>
        <end position="141"/>
    </location>
</feature>
<feature type="transmembrane region" description="Helical" evidence="6">
    <location>
        <begin position="148"/>
        <end position="169"/>
    </location>
</feature>
<feature type="transmembrane region" description="Helical" evidence="6">
    <location>
        <begin position="34"/>
        <end position="54"/>
    </location>
</feature>
<evidence type="ECO:0000256" key="4">
    <source>
        <dbReference type="ARBA" id="ARBA00022989"/>
    </source>
</evidence>
<dbReference type="InterPro" id="IPR001851">
    <property type="entry name" value="ABC_transp_permease"/>
</dbReference>
<keyword evidence="4 6" id="KW-1133">Transmembrane helix</keyword>
<dbReference type="PANTHER" id="PTHR30482:SF17">
    <property type="entry name" value="ABC TRANSPORTER ATP-BINDING PROTEIN"/>
    <property type="match status" value="1"/>
</dbReference>
<feature type="transmembrane region" description="Helical" evidence="6">
    <location>
        <begin position="74"/>
        <end position="96"/>
    </location>
</feature>
<dbReference type="GO" id="GO:0005886">
    <property type="term" value="C:plasma membrane"/>
    <property type="evidence" value="ECO:0007669"/>
    <property type="project" value="UniProtKB-SubCell"/>
</dbReference>
<evidence type="ECO:0000256" key="3">
    <source>
        <dbReference type="ARBA" id="ARBA00022692"/>
    </source>
</evidence>
<evidence type="ECO:0000256" key="2">
    <source>
        <dbReference type="ARBA" id="ARBA00022475"/>
    </source>
</evidence>